<dbReference type="Proteomes" id="UP001432146">
    <property type="component" value="Unassembled WGS sequence"/>
</dbReference>
<feature type="region of interest" description="Disordered" evidence="1">
    <location>
        <begin position="95"/>
        <end position="115"/>
    </location>
</feature>
<accession>A0AAW0ZWF2</accession>
<feature type="compositionally biased region" description="Basic and acidic residues" evidence="1">
    <location>
        <begin position="95"/>
        <end position="106"/>
    </location>
</feature>
<evidence type="ECO:0000313" key="2">
    <source>
        <dbReference type="EMBL" id="KAK9301900.1"/>
    </source>
</evidence>
<comment type="caution">
    <text evidence="2">The sequence shown here is derived from an EMBL/GenBank/DDBJ whole genome shotgun (WGS) entry which is preliminary data.</text>
</comment>
<dbReference type="AlphaFoldDB" id="A0AAW0ZWF2"/>
<protein>
    <submittedName>
        <fullName evidence="2">Uncharacterized protein</fullName>
    </submittedName>
</protein>
<name>A0AAW0ZWF2_9HYME</name>
<dbReference type="EMBL" id="JAWNGG020000103">
    <property type="protein sequence ID" value="KAK9301900.1"/>
    <property type="molecule type" value="Genomic_DNA"/>
</dbReference>
<organism evidence="2 3">
    <name type="scientific">Tetragonisca angustula</name>
    <dbReference type="NCBI Taxonomy" id="166442"/>
    <lineage>
        <taxon>Eukaryota</taxon>
        <taxon>Metazoa</taxon>
        <taxon>Ecdysozoa</taxon>
        <taxon>Arthropoda</taxon>
        <taxon>Hexapoda</taxon>
        <taxon>Insecta</taxon>
        <taxon>Pterygota</taxon>
        <taxon>Neoptera</taxon>
        <taxon>Endopterygota</taxon>
        <taxon>Hymenoptera</taxon>
        <taxon>Apocrita</taxon>
        <taxon>Aculeata</taxon>
        <taxon>Apoidea</taxon>
        <taxon>Anthophila</taxon>
        <taxon>Apidae</taxon>
        <taxon>Tetragonisca</taxon>
    </lineage>
</organism>
<keyword evidence="3" id="KW-1185">Reference proteome</keyword>
<reference evidence="2 3" key="1">
    <citation type="submission" date="2024-05" db="EMBL/GenBank/DDBJ databases">
        <title>The nuclear and mitochondrial genome assemblies of Tetragonisca angustula (Apidae: Meliponini), a tiny yet remarkable pollinator in the Neotropics.</title>
        <authorList>
            <person name="Ferrari R."/>
            <person name="Ricardo P.C."/>
            <person name="Dias F.C."/>
            <person name="Araujo N.S."/>
            <person name="Soares D.O."/>
            <person name="Zhou Q.-S."/>
            <person name="Zhu C.-D."/>
            <person name="Coutinho L."/>
            <person name="Airas M.C."/>
            <person name="Batista T.M."/>
        </authorList>
    </citation>
    <scope>NUCLEOTIDE SEQUENCE [LARGE SCALE GENOMIC DNA]</scope>
    <source>
        <strain evidence="2">ASF017062</strain>
        <tissue evidence="2">Abdomen</tissue>
    </source>
</reference>
<evidence type="ECO:0000313" key="3">
    <source>
        <dbReference type="Proteomes" id="UP001432146"/>
    </source>
</evidence>
<gene>
    <name evidence="2" type="ORF">QLX08_005898</name>
</gene>
<evidence type="ECO:0000256" key="1">
    <source>
        <dbReference type="SAM" id="MobiDB-lite"/>
    </source>
</evidence>
<sequence length="176" mass="19690">MDFKGHAEEEWRLHNRRLHTAYSEAAAELRGAIRTAKSKAWDELVDTVAADLWDRSYKVVLGKIHPKAPPVTESMEEAALENILTTLSPPDEWEIRRSEEREKEDALDAQTPPPGVTTEEIAAAVKRMGAHFIAPGPEGIPGKAIAIASNVIYEDLKRMFDACLRQGRFPRLQPLP</sequence>
<proteinExistence type="predicted"/>